<dbReference type="PANTHER" id="PTHR42693:SF33">
    <property type="entry name" value="ARYLSULFATASE"/>
    <property type="match status" value="1"/>
</dbReference>
<dbReference type="GO" id="GO:0046872">
    <property type="term" value="F:metal ion binding"/>
    <property type="evidence" value="ECO:0007669"/>
    <property type="project" value="UniProtKB-KW"/>
</dbReference>
<dbReference type="SUPFAM" id="SSF53649">
    <property type="entry name" value="Alkaline phosphatase-like"/>
    <property type="match status" value="1"/>
</dbReference>
<dbReference type="InterPro" id="IPR017850">
    <property type="entry name" value="Alkaline_phosphatase_core_sf"/>
</dbReference>
<name>A0AA42DJK2_9FIRM</name>
<dbReference type="InterPro" id="IPR024607">
    <property type="entry name" value="Sulfatase_CS"/>
</dbReference>
<evidence type="ECO:0000313" key="7">
    <source>
        <dbReference type="Proteomes" id="UP001169242"/>
    </source>
</evidence>
<keyword evidence="7" id="KW-1185">Reference proteome</keyword>
<comment type="similarity">
    <text evidence="1">Belongs to the sulfatase family.</text>
</comment>
<evidence type="ECO:0000256" key="3">
    <source>
        <dbReference type="ARBA" id="ARBA00022801"/>
    </source>
</evidence>
<dbReference type="PROSITE" id="PS00523">
    <property type="entry name" value="SULFATASE_1"/>
    <property type="match status" value="1"/>
</dbReference>
<evidence type="ECO:0000256" key="4">
    <source>
        <dbReference type="ARBA" id="ARBA00022837"/>
    </source>
</evidence>
<reference evidence="6" key="1">
    <citation type="journal article" date="2023" name="Int. J. Syst. Evol. Microbiol.">
        <title>&lt;i&gt;Holtiella tumoricola&lt;/i&gt; gen. nov. sp. nov., isolated from a human clinical sample.</title>
        <authorList>
            <person name="Allen-Vercoe E."/>
            <person name="Daigneault M.C."/>
            <person name="Vancuren S.J."/>
            <person name="Cochrane K."/>
            <person name="O'Neal L.L."/>
            <person name="Sankaranarayanan K."/>
            <person name="Lawson P.A."/>
        </authorList>
    </citation>
    <scope>NUCLEOTIDE SEQUENCE</scope>
    <source>
        <strain evidence="6">CC70A</strain>
    </source>
</reference>
<gene>
    <name evidence="6" type="ORF">PBV87_01140</name>
</gene>
<comment type="caution">
    <text evidence="6">The sequence shown here is derived from an EMBL/GenBank/DDBJ whole genome shotgun (WGS) entry which is preliminary data.</text>
</comment>
<dbReference type="GO" id="GO:0004065">
    <property type="term" value="F:arylsulfatase activity"/>
    <property type="evidence" value="ECO:0007669"/>
    <property type="project" value="TreeGrafter"/>
</dbReference>
<dbReference type="Proteomes" id="UP001169242">
    <property type="component" value="Unassembled WGS sequence"/>
</dbReference>
<dbReference type="InterPro" id="IPR050738">
    <property type="entry name" value="Sulfatase"/>
</dbReference>
<keyword evidence="3 6" id="KW-0378">Hydrolase</keyword>
<protein>
    <submittedName>
        <fullName evidence="6">Sulfatase-like hydrolase/transferase</fullName>
    </submittedName>
</protein>
<keyword evidence="4" id="KW-0106">Calcium</keyword>
<evidence type="ECO:0000313" key="6">
    <source>
        <dbReference type="EMBL" id="MDA3730119.1"/>
    </source>
</evidence>
<dbReference type="Gene3D" id="3.40.720.10">
    <property type="entry name" value="Alkaline Phosphatase, subunit A"/>
    <property type="match status" value="1"/>
</dbReference>
<dbReference type="AlphaFoldDB" id="A0AA42DJK2"/>
<dbReference type="Pfam" id="PF00884">
    <property type="entry name" value="Sulfatase"/>
    <property type="match status" value="1"/>
</dbReference>
<dbReference type="EMBL" id="JAQIFT010000008">
    <property type="protein sequence ID" value="MDA3730119.1"/>
    <property type="molecule type" value="Genomic_DNA"/>
</dbReference>
<dbReference type="InterPro" id="IPR000917">
    <property type="entry name" value="Sulfatase_N"/>
</dbReference>
<evidence type="ECO:0000256" key="2">
    <source>
        <dbReference type="ARBA" id="ARBA00022723"/>
    </source>
</evidence>
<organism evidence="6 7">
    <name type="scientific">Holtiella tumoricola</name>
    <dbReference type="NCBI Taxonomy" id="3018743"/>
    <lineage>
        <taxon>Bacteria</taxon>
        <taxon>Bacillati</taxon>
        <taxon>Bacillota</taxon>
        <taxon>Clostridia</taxon>
        <taxon>Lachnospirales</taxon>
        <taxon>Cellulosilyticaceae</taxon>
        <taxon>Holtiella</taxon>
    </lineage>
</organism>
<sequence>MKKPNIVVIISDDHGHWSLGCAGNKELKTPNLDRIAYEGVRFENFFCASPVCSPARASFFTGKIPSQHGVHDWISKGHANESDASEGLLKEMYKEQVEPKFGWITQQLKGDRGVNYLEGHTCFTEVLAKEGYTCGLSGKWHLGDSGHAQAGFSYWQTIALGGDHYYNSAVLVDGKFDILPEGKYLTDHITDKALDFLHMQEGKDEPFYLSVHYTAPHAPFDRHEHPEEFYSMYENCPCESVEDEEGHPWSGYKGHTKEQMKKVKEFCLKGYYAAISAMDKGIGDILDYLDAQGLADDTIVFFTGDNGMSVGQHGIIGKGNGTYPLNMYDSAVKVPGLIRYPKGIKAGQVKKELVSHYDVVPTLLDYLQVDHNIDISALPGKSFLPILKSEEPVDQGEIVIMDEYGPTRMIRTEEWKYIHRYPYGEHELYDLVNDPGEKVNLVDHPDYQDKKEELFARLEGWYYKYVDPRVDGKAEPVKGLGQIGRCGIYKEGKTVFIQQ</sequence>
<proteinExistence type="inferred from homology"/>
<keyword evidence="2" id="KW-0479">Metal-binding</keyword>
<evidence type="ECO:0000256" key="1">
    <source>
        <dbReference type="ARBA" id="ARBA00008779"/>
    </source>
</evidence>
<accession>A0AA42DJK2</accession>
<feature type="domain" description="Sulfatase N-terminal" evidence="5">
    <location>
        <begin position="4"/>
        <end position="368"/>
    </location>
</feature>
<evidence type="ECO:0000259" key="5">
    <source>
        <dbReference type="Pfam" id="PF00884"/>
    </source>
</evidence>
<dbReference type="RefSeq" id="WP_271010847.1">
    <property type="nucleotide sequence ID" value="NZ_JAQIFT010000008.1"/>
</dbReference>
<dbReference type="PANTHER" id="PTHR42693">
    <property type="entry name" value="ARYLSULFATASE FAMILY MEMBER"/>
    <property type="match status" value="1"/>
</dbReference>
<dbReference type="CDD" id="cd16149">
    <property type="entry name" value="sulfatase_like"/>
    <property type="match status" value="1"/>
</dbReference>